<dbReference type="InterPro" id="IPR000064">
    <property type="entry name" value="NLP_P60_dom"/>
</dbReference>
<dbReference type="InterPro" id="IPR051794">
    <property type="entry name" value="PG_Endopeptidase_C40"/>
</dbReference>
<keyword evidence="2" id="KW-0378">Hydrolase</keyword>
<keyword evidence="5" id="KW-0732">Signal</keyword>
<evidence type="ECO:0000259" key="6">
    <source>
        <dbReference type="PROSITE" id="PS51935"/>
    </source>
</evidence>
<feature type="compositionally biased region" description="Low complexity" evidence="4">
    <location>
        <begin position="52"/>
        <end position="65"/>
    </location>
</feature>
<sequence>MSTLVSRAAARLLVVPVLASACLFTPAPQAHADDPDRAVLHVLPAETAEGGAADQPQTADTAAQNKAEKAHKAKKRAAKRVARVMATVRSRAGKPYVYGAAGPNAFDCSGLVQWTYRHVGKNLPRTSGAQAGATRRVGRPQVGDLVFFTSGGRVYHVGIYAGNHTLWHASRPGVPVRRDRIWSGSVFYGRVR</sequence>
<dbReference type="EMBL" id="BAABBB010000001">
    <property type="protein sequence ID" value="GAA3516370.1"/>
    <property type="molecule type" value="Genomic_DNA"/>
</dbReference>
<feature type="signal peptide" evidence="5">
    <location>
        <begin position="1"/>
        <end position="32"/>
    </location>
</feature>
<keyword evidence="8" id="KW-1185">Reference proteome</keyword>
<evidence type="ECO:0000313" key="8">
    <source>
        <dbReference type="Proteomes" id="UP001500301"/>
    </source>
</evidence>
<dbReference type="Proteomes" id="UP001500301">
    <property type="component" value="Unassembled WGS sequence"/>
</dbReference>
<dbReference type="PROSITE" id="PS51257">
    <property type="entry name" value="PROKAR_LIPOPROTEIN"/>
    <property type="match status" value="1"/>
</dbReference>
<protein>
    <recommendedName>
        <fullName evidence="6">NlpC/P60 domain-containing protein</fullName>
    </recommendedName>
</protein>
<proteinExistence type="predicted"/>
<evidence type="ECO:0000256" key="1">
    <source>
        <dbReference type="ARBA" id="ARBA00022670"/>
    </source>
</evidence>
<name>A0ABP6UP83_9ACTN</name>
<organism evidence="7 8">
    <name type="scientific">Nocardioides daeguensis</name>
    <dbReference type="NCBI Taxonomy" id="908359"/>
    <lineage>
        <taxon>Bacteria</taxon>
        <taxon>Bacillati</taxon>
        <taxon>Actinomycetota</taxon>
        <taxon>Actinomycetes</taxon>
        <taxon>Propionibacteriales</taxon>
        <taxon>Nocardioidaceae</taxon>
        <taxon>Nocardioides</taxon>
    </lineage>
</organism>
<keyword evidence="1" id="KW-0645">Protease</keyword>
<evidence type="ECO:0000256" key="4">
    <source>
        <dbReference type="SAM" id="MobiDB-lite"/>
    </source>
</evidence>
<comment type="caution">
    <text evidence="7">The sequence shown here is derived from an EMBL/GenBank/DDBJ whole genome shotgun (WGS) entry which is preliminary data.</text>
</comment>
<feature type="domain" description="NlpC/P60" evidence="6">
    <location>
        <begin position="78"/>
        <end position="192"/>
    </location>
</feature>
<gene>
    <name evidence="7" type="ORF">GCM10022263_00020</name>
</gene>
<dbReference type="RefSeq" id="WP_218235483.1">
    <property type="nucleotide sequence ID" value="NZ_BAABBB010000001.1"/>
</dbReference>
<reference evidence="8" key="1">
    <citation type="journal article" date="2019" name="Int. J. Syst. Evol. Microbiol.">
        <title>The Global Catalogue of Microorganisms (GCM) 10K type strain sequencing project: providing services to taxonomists for standard genome sequencing and annotation.</title>
        <authorList>
            <consortium name="The Broad Institute Genomics Platform"/>
            <consortium name="The Broad Institute Genome Sequencing Center for Infectious Disease"/>
            <person name="Wu L."/>
            <person name="Ma J."/>
        </authorList>
    </citation>
    <scope>NUCLEOTIDE SEQUENCE [LARGE SCALE GENOMIC DNA]</scope>
    <source>
        <strain evidence="8">JCM 17460</strain>
    </source>
</reference>
<dbReference type="PANTHER" id="PTHR47359:SF3">
    <property type="entry name" value="NLP_P60 DOMAIN-CONTAINING PROTEIN-RELATED"/>
    <property type="match status" value="1"/>
</dbReference>
<evidence type="ECO:0000313" key="7">
    <source>
        <dbReference type="EMBL" id="GAA3516370.1"/>
    </source>
</evidence>
<dbReference type="PANTHER" id="PTHR47359">
    <property type="entry name" value="PEPTIDOGLYCAN DL-ENDOPEPTIDASE CWLO"/>
    <property type="match status" value="1"/>
</dbReference>
<dbReference type="Pfam" id="PF00877">
    <property type="entry name" value="NLPC_P60"/>
    <property type="match status" value="1"/>
</dbReference>
<accession>A0ABP6UP83</accession>
<evidence type="ECO:0000256" key="2">
    <source>
        <dbReference type="ARBA" id="ARBA00022801"/>
    </source>
</evidence>
<dbReference type="PROSITE" id="PS51935">
    <property type="entry name" value="NLPC_P60"/>
    <property type="match status" value="1"/>
</dbReference>
<evidence type="ECO:0000256" key="5">
    <source>
        <dbReference type="SAM" id="SignalP"/>
    </source>
</evidence>
<feature type="region of interest" description="Disordered" evidence="4">
    <location>
        <begin position="48"/>
        <end position="75"/>
    </location>
</feature>
<feature type="chain" id="PRO_5045864117" description="NlpC/P60 domain-containing protein" evidence="5">
    <location>
        <begin position="33"/>
        <end position="192"/>
    </location>
</feature>
<keyword evidence="3" id="KW-0788">Thiol protease</keyword>
<evidence type="ECO:0000256" key="3">
    <source>
        <dbReference type="ARBA" id="ARBA00022807"/>
    </source>
</evidence>